<reference evidence="2" key="1">
    <citation type="submission" date="2021-05" db="EMBL/GenBank/DDBJ databases">
        <title>A free-living protist that lacks canonical eukaryotic 1 DNA replication and segregation systems.</title>
        <authorList>
            <person name="Salas-Leiva D.E."/>
            <person name="Tromer E.C."/>
            <person name="Curtis B.A."/>
            <person name="Jerlstrom-Hultqvist J."/>
            <person name="Kolisko M."/>
            <person name="Yi Z."/>
            <person name="Salas-Leiva J.S."/>
            <person name="Gallot-Lavallee L."/>
            <person name="Kops G.J.P.L."/>
            <person name="Archibald J.M."/>
            <person name="Simpson A.G.B."/>
            <person name="Roger A.J."/>
        </authorList>
    </citation>
    <scope>NUCLEOTIDE SEQUENCE</scope>
    <source>
        <strain evidence="2">BICM</strain>
    </source>
</reference>
<gene>
    <name evidence="2" type="ORF">J8273_0510</name>
</gene>
<organism evidence="2 3">
    <name type="scientific">Carpediemonas membranifera</name>
    <dbReference type="NCBI Taxonomy" id="201153"/>
    <lineage>
        <taxon>Eukaryota</taxon>
        <taxon>Metamonada</taxon>
        <taxon>Carpediemonas-like organisms</taxon>
        <taxon>Carpediemonas</taxon>
    </lineage>
</organism>
<keyword evidence="3" id="KW-1185">Reference proteome</keyword>
<protein>
    <submittedName>
        <fullName evidence="2">Uncharacterized protein</fullName>
    </submittedName>
</protein>
<feature type="region of interest" description="Disordered" evidence="1">
    <location>
        <begin position="1"/>
        <end position="27"/>
    </location>
</feature>
<dbReference type="Proteomes" id="UP000717585">
    <property type="component" value="Unassembled WGS sequence"/>
</dbReference>
<comment type="caution">
    <text evidence="2">The sequence shown here is derived from an EMBL/GenBank/DDBJ whole genome shotgun (WGS) entry which is preliminary data.</text>
</comment>
<sequence length="197" mass="22575">MGPLVSGPQQTRTKQWGRPGQYEGTAGLRDFREGLGGELPWTWPGNTGAKAAKLLNAGYKKSEVCRILGIDEDFYDTMMDPKGRNKRNKMLHRANKLSQQSRSVVFNRDTRVRLPKTKSAQNPSLSAVSSLSELQTMSASMTSLPNAVDQSFEVQLNELRIVRQHGYIDRPHSHRRRRRKQRGPVRRLMRWMRSFIP</sequence>
<dbReference type="AlphaFoldDB" id="A0A8J6B429"/>
<evidence type="ECO:0000313" key="3">
    <source>
        <dbReference type="Proteomes" id="UP000717585"/>
    </source>
</evidence>
<accession>A0A8J6B429</accession>
<name>A0A8J6B429_9EUKA</name>
<evidence type="ECO:0000256" key="1">
    <source>
        <dbReference type="SAM" id="MobiDB-lite"/>
    </source>
</evidence>
<dbReference type="EMBL" id="JAHDYR010000012">
    <property type="protein sequence ID" value="KAG9395283.1"/>
    <property type="molecule type" value="Genomic_DNA"/>
</dbReference>
<proteinExistence type="predicted"/>
<evidence type="ECO:0000313" key="2">
    <source>
        <dbReference type="EMBL" id="KAG9395283.1"/>
    </source>
</evidence>